<name>A0ABD0YSU6_9HEMI</name>
<dbReference type="Pfam" id="PF12572">
    <property type="entry name" value="DUF3752"/>
    <property type="match status" value="1"/>
</dbReference>
<feature type="domain" description="DUF3752" evidence="2">
    <location>
        <begin position="8"/>
        <end position="133"/>
    </location>
</feature>
<feature type="compositionally biased region" description="Basic and acidic residues" evidence="1">
    <location>
        <begin position="90"/>
        <end position="105"/>
    </location>
</feature>
<accession>A0ABD0YSU6</accession>
<protein>
    <recommendedName>
        <fullName evidence="2">DUF3752 domain-containing protein</fullName>
    </recommendedName>
</protein>
<proteinExistence type="predicted"/>
<dbReference type="InterPro" id="IPR022226">
    <property type="entry name" value="DUF3752"/>
</dbReference>
<dbReference type="InterPro" id="IPR046331">
    <property type="entry name" value="GPAM1-like"/>
</dbReference>
<evidence type="ECO:0000313" key="4">
    <source>
        <dbReference type="Proteomes" id="UP001558652"/>
    </source>
</evidence>
<sequence length="141" mass="16779">MASKRRNKNKTQETTENARDRSQYPAINMGGDDGRKSREKDDLEDERRTALLKERDREMERLVDQKKTKKRSKSLLEMHQKVLKKKKEKKLKEEGGKEERRPFDRNVDLQANRLDEAQRKAVFKKARLLDTRFATGESKYL</sequence>
<evidence type="ECO:0000313" key="3">
    <source>
        <dbReference type="EMBL" id="KAL1138289.1"/>
    </source>
</evidence>
<dbReference type="PANTHER" id="PTHR46370">
    <property type="entry name" value="GPALPP MOTIFS-CONTAINING PROTEIN 1"/>
    <property type="match status" value="1"/>
</dbReference>
<dbReference type="EMBL" id="JBFDAA010000004">
    <property type="protein sequence ID" value="KAL1138289.1"/>
    <property type="molecule type" value="Genomic_DNA"/>
</dbReference>
<dbReference type="AlphaFoldDB" id="A0ABD0YSU6"/>
<evidence type="ECO:0000256" key="1">
    <source>
        <dbReference type="SAM" id="MobiDB-lite"/>
    </source>
</evidence>
<dbReference type="Proteomes" id="UP001558652">
    <property type="component" value="Unassembled WGS sequence"/>
</dbReference>
<reference evidence="3 4" key="1">
    <citation type="submission" date="2024-07" db="EMBL/GenBank/DDBJ databases">
        <title>Chromosome-level genome assembly of the water stick insect Ranatra chinensis (Heteroptera: Nepidae).</title>
        <authorList>
            <person name="Liu X."/>
        </authorList>
    </citation>
    <scope>NUCLEOTIDE SEQUENCE [LARGE SCALE GENOMIC DNA]</scope>
    <source>
        <strain evidence="3">Cailab_2021Rc</strain>
        <tissue evidence="3">Muscle</tissue>
    </source>
</reference>
<organism evidence="3 4">
    <name type="scientific">Ranatra chinensis</name>
    <dbReference type="NCBI Taxonomy" id="642074"/>
    <lineage>
        <taxon>Eukaryota</taxon>
        <taxon>Metazoa</taxon>
        <taxon>Ecdysozoa</taxon>
        <taxon>Arthropoda</taxon>
        <taxon>Hexapoda</taxon>
        <taxon>Insecta</taxon>
        <taxon>Pterygota</taxon>
        <taxon>Neoptera</taxon>
        <taxon>Paraneoptera</taxon>
        <taxon>Hemiptera</taxon>
        <taxon>Heteroptera</taxon>
        <taxon>Panheteroptera</taxon>
        <taxon>Nepomorpha</taxon>
        <taxon>Nepidae</taxon>
        <taxon>Ranatrinae</taxon>
        <taxon>Ranatra</taxon>
    </lineage>
</organism>
<evidence type="ECO:0000259" key="2">
    <source>
        <dbReference type="Pfam" id="PF12572"/>
    </source>
</evidence>
<keyword evidence="4" id="KW-1185">Reference proteome</keyword>
<comment type="caution">
    <text evidence="3">The sequence shown here is derived from an EMBL/GenBank/DDBJ whole genome shotgun (WGS) entry which is preliminary data.</text>
</comment>
<feature type="compositionally biased region" description="Basic and acidic residues" evidence="1">
    <location>
        <begin position="10"/>
        <end position="22"/>
    </location>
</feature>
<feature type="compositionally biased region" description="Basic and acidic residues" evidence="1">
    <location>
        <begin position="32"/>
        <end position="66"/>
    </location>
</feature>
<dbReference type="PANTHER" id="PTHR46370:SF1">
    <property type="entry name" value="GPALPP MOTIFS-CONTAINING PROTEIN 1"/>
    <property type="match status" value="1"/>
</dbReference>
<feature type="region of interest" description="Disordered" evidence="1">
    <location>
        <begin position="1"/>
        <end position="105"/>
    </location>
</feature>
<gene>
    <name evidence="3" type="ORF">AAG570_009977</name>
</gene>